<evidence type="ECO:0000256" key="4">
    <source>
        <dbReference type="ARBA" id="ARBA00022833"/>
    </source>
</evidence>
<dbReference type="InterPro" id="IPR036236">
    <property type="entry name" value="Znf_C2H2_sf"/>
</dbReference>
<evidence type="ECO:0000256" key="2">
    <source>
        <dbReference type="ARBA" id="ARBA00022737"/>
    </source>
</evidence>
<dbReference type="Gene3D" id="3.30.160.60">
    <property type="entry name" value="Classic Zinc Finger"/>
    <property type="match status" value="8"/>
</dbReference>
<dbReference type="PROSITE" id="PS00028">
    <property type="entry name" value="ZINC_FINGER_C2H2_1"/>
    <property type="match status" value="10"/>
</dbReference>
<dbReference type="GO" id="GO:0008270">
    <property type="term" value="F:zinc ion binding"/>
    <property type="evidence" value="ECO:0007669"/>
    <property type="project" value="UniProtKB-UniRule"/>
</dbReference>
<dbReference type="EMBL" id="AXCN02002110">
    <property type="status" value="NOT_ANNOTATED_CDS"/>
    <property type="molecule type" value="Genomic_DNA"/>
</dbReference>
<evidence type="ECO:0000313" key="11">
    <source>
        <dbReference type="Proteomes" id="UP000075886"/>
    </source>
</evidence>
<feature type="region of interest" description="Disordered" evidence="7">
    <location>
        <begin position="144"/>
        <end position="180"/>
    </location>
</feature>
<name>A0A182QCH3_9DIPT</name>
<dbReference type="InterPro" id="IPR012934">
    <property type="entry name" value="Znf_AD"/>
</dbReference>
<proteinExistence type="predicted"/>
<dbReference type="PROSITE" id="PS51915">
    <property type="entry name" value="ZAD"/>
    <property type="match status" value="1"/>
</dbReference>
<evidence type="ECO:0000256" key="7">
    <source>
        <dbReference type="SAM" id="MobiDB-lite"/>
    </source>
</evidence>
<accession>A0A182QCH3</accession>
<organism evidence="10 11">
    <name type="scientific">Anopheles farauti</name>
    <dbReference type="NCBI Taxonomy" id="69004"/>
    <lineage>
        <taxon>Eukaryota</taxon>
        <taxon>Metazoa</taxon>
        <taxon>Ecdysozoa</taxon>
        <taxon>Arthropoda</taxon>
        <taxon>Hexapoda</taxon>
        <taxon>Insecta</taxon>
        <taxon>Pterygota</taxon>
        <taxon>Neoptera</taxon>
        <taxon>Endopterygota</taxon>
        <taxon>Diptera</taxon>
        <taxon>Nematocera</taxon>
        <taxon>Culicoidea</taxon>
        <taxon>Culicidae</taxon>
        <taxon>Anophelinae</taxon>
        <taxon>Anopheles</taxon>
    </lineage>
</organism>
<keyword evidence="3 5" id="KW-0863">Zinc-finger</keyword>
<feature type="binding site" evidence="6">
    <location>
        <position position="62"/>
    </location>
    <ligand>
        <name>Zn(2+)</name>
        <dbReference type="ChEBI" id="CHEBI:29105"/>
    </ligand>
</feature>
<dbReference type="SUPFAM" id="SSF57667">
    <property type="entry name" value="beta-beta-alpha zinc fingers"/>
    <property type="match status" value="6"/>
</dbReference>
<feature type="domain" description="ZAD" evidence="9">
    <location>
        <begin position="10"/>
        <end position="86"/>
    </location>
</feature>
<dbReference type="GO" id="GO:0005634">
    <property type="term" value="C:nucleus"/>
    <property type="evidence" value="ECO:0007669"/>
    <property type="project" value="InterPro"/>
</dbReference>
<dbReference type="Proteomes" id="UP000075886">
    <property type="component" value="Unassembled WGS sequence"/>
</dbReference>
<feature type="domain" description="C2H2-type" evidence="8">
    <location>
        <begin position="596"/>
        <end position="624"/>
    </location>
</feature>
<feature type="domain" description="C2H2-type" evidence="8">
    <location>
        <begin position="877"/>
        <end position="904"/>
    </location>
</feature>
<keyword evidence="2" id="KW-0677">Repeat</keyword>
<evidence type="ECO:0000256" key="3">
    <source>
        <dbReference type="ARBA" id="ARBA00022771"/>
    </source>
</evidence>
<feature type="binding site" evidence="6">
    <location>
        <position position="59"/>
    </location>
    <ligand>
        <name>Zn(2+)</name>
        <dbReference type="ChEBI" id="CHEBI:29105"/>
    </ligand>
</feature>
<feature type="domain" description="C2H2-type" evidence="8">
    <location>
        <begin position="932"/>
        <end position="960"/>
    </location>
</feature>
<dbReference type="PANTHER" id="PTHR24379">
    <property type="entry name" value="KRAB AND ZINC FINGER DOMAIN-CONTAINING"/>
    <property type="match status" value="1"/>
</dbReference>
<feature type="binding site" evidence="6">
    <location>
        <position position="15"/>
    </location>
    <ligand>
        <name>Zn(2+)</name>
        <dbReference type="ChEBI" id="CHEBI:29105"/>
    </ligand>
</feature>
<dbReference type="VEuPathDB" id="VectorBase:AFAF007405"/>
<evidence type="ECO:0000313" key="10">
    <source>
        <dbReference type="EnsemblMetazoa" id="AFAF007405-PA"/>
    </source>
</evidence>
<keyword evidence="1 6" id="KW-0479">Metal-binding</keyword>
<evidence type="ECO:0000259" key="9">
    <source>
        <dbReference type="PROSITE" id="PS51915"/>
    </source>
</evidence>
<evidence type="ECO:0000256" key="6">
    <source>
        <dbReference type="PROSITE-ProRule" id="PRU01263"/>
    </source>
</evidence>
<protein>
    <recommendedName>
        <fullName evidence="12">Protein krueppel</fullName>
    </recommendedName>
</protein>
<dbReference type="SMART" id="SM00868">
    <property type="entry name" value="zf-AD"/>
    <property type="match status" value="2"/>
</dbReference>
<feature type="binding site" evidence="6">
    <location>
        <position position="12"/>
    </location>
    <ligand>
        <name>Zn(2+)</name>
        <dbReference type="ChEBI" id="CHEBI:29105"/>
    </ligand>
</feature>
<keyword evidence="11" id="KW-1185">Reference proteome</keyword>
<dbReference type="PROSITE" id="PS50157">
    <property type="entry name" value="ZINC_FINGER_C2H2_2"/>
    <property type="match status" value="5"/>
</dbReference>
<feature type="compositionally biased region" description="Polar residues" evidence="7">
    <location>
        <begin position="171"/>
        <end position="180"/>
    </location>
</feature>
<feature type="domain" description="C2H2-type" evidence="8">
    <location>
        <begin position="848"/>
        <end position="876"/>
    </location>
</feature>
<reference evidence="10" key="2">
    <citation type="submission" date="2020-05" db="UniProtKB">
        <authorList>
            <consortium name="EnsemblMetazoa"/>
        </authorList>
    </citation>
    <scope>IDENTIFICATION</scope>
    <source>
        <strain evidence="10">FAR1</strain>
    </source>
</reference>
<sequence>MSNELRVMNKICRFCICGIDDLLIPLSVVIGASIITVQDVEILTGVQILQHETESYAACLDCGNKLKSSLEFRNSCLSNDVLFRQLSFKLSDAIAKEPADENVKINKCSEKIDVITIDHTSEGNGANAVEQYSENSLVSDNLPEFDEEEHSSNADTNVYTEDKSAEETTDNGDPNTKAENIQHTYYNPKAQTLTKNYRHCSLCGKMVSDLKNHIITHTQEKNFSCPYCSIKMTLLSNLKHHIQNVHLKNASKTCTLCGETFSSYYAYKYHKSSQHGNLERQTECSICKKKFANDKSYNIHYGRYHASVEEKNRSKKKKKQLCGICGAMVTQLAVHSLTHSRDKNLACPHCPVKMSDKGNLSRHIQAVHLKKVVRTCEQCGKEFLHINLYKYHMVFSEENVSYAICGNCHAKLQECSAFHTLCTGNDARFKELIESLVWNVDSVEDDCVDDCEAELVHPCFDHSYCIEEDIDPTIDAPEGSRASSRLQILFNTETQYLTSDDILCKNAAEDEYGSSTMQSLQVISSNSCATQLTAMDEKSYSSDNITCDEKSLKKNAIDTHASNDDSEPAAKKKIRKKYLVKQRLCTRAKHNVGAWYECKICDLKFRHPGGLNDHNNRKHNSASNCECPICGMKFEDSNDVRFKKLFAVTVVNVFDDVNSPSEPTEEEVPEQKRVVHEGFDIIDNTDCLVINERHEIDDHEEVIETVEIETFSEEETIDDVVVVEESVLEESPVNENMFPSVIEKASEEPAVVCVESPRKQSARGAKREQKRVVPKKRNNHMLSHTKPSNFSCEHCPMTCSRKAYLKLHVEAVHMKKIVRTCGICKRGFSYVDSYDAHMRARHDVGESFECKVCGIKFRHRGGLRGHNNRKHNNETNCECPICGMKFQDKKGLRDHSRVHSTEKKFACKYCSKRFKSPNAHRTHELVHKGVVFTCTICDKTYRYKSVLNMHIRKMHSSLPEIKEEN</sequence>
<keyword evidence="4 6" id="KW-0862">Zinc</keyword>
<evidence type="ECO:0008006" key="12">
    <source>
        <dbReference type="Google" id="ProtNLM"/>
    </source>
</evidence>
<feature type="domain" description="C2H2-type" evidence="8">
    <location>
        <begin position="905"/>
        <end position="929"/>
    </location>
</feature>
<dbReference type="AlphaFoldDB" id="A0A182QCH3"/>
<evidence type="ECO:0000256" key="1">
    <source>
        <dbReference type="ARBA" id="ARBA00022723"/>
    </source>
</evidence>
<dbReference type="Pfam" id="PF12874">
    <property type="entry name" value="zf-met"/>
    <property type="match status" value="1"/>
</dbReference>
<dbReference type="InterPro" id="IPR013087">
    <property type="entry name" value="Znf_C2H2_type"/>
</dbReference>
<dbReference type="PANTHER" id="PTHR24379:SF121">
    <property type="entry name" value="C2H2-TYPE DOMAIN-CONTAINING PROTEIN"/>
    <property type="match status" value="1"/>
</dbReference>
<dbReference type="EnsemblMetazoa" id="AFAF007405-RA">
    <property type="protein sequence ID" value="AFAF007405-PA"/>
    <property type="gene ID" value="AFAF007405"/>
</dbReference>
<dbReference type="SUPFAM" id="SSF57716">
    <property type="entry name" value="Glucocorticoid receptor-like (DNA-binding domain)"/>
    <property type="match status" value="1"/>
</dbReference>
<dbReference type="SMART" id="SM00355">
    <property type="entry name" value="ZnF_C2H2"/>
    <property type="match status" value="14"/>
</dbReference>
<dbReference type="Pfam" id="PF07776">
    <property type="entry name" value="zf-AD"/>
    <property type="match status" value="1"/>
</dbReference>
<evidence type="ECO:0000259" key="8">
    <source>
        <dbReference type="PROSITE" id="PS50157"/>
    </source>
</evidence>
<dbReference type="STRING" id="69004.A0A182QCH3"/>
<reference evidence="11" key="1">
    <citation type="submission" date="2014-01" db="EMBL/GenBank/DDBJ databases">
        <title>The Genome Sequence of Anopheles farauti FAR1 (V2).</title>
        <authorList>
            <consortium name="The Broad Institute Genomics Platform"/>
            <person name="Neafsey D.E."/>
            <person name="Besansky N."/>
            <person name="Howell P."/>
            <person name="Walton C."/>
            <person name="Young S.K."/>
            <person name="Zeng Q."/>
            <person name="Gargeya S."/>
            <person name="Fitzgerald M."/>
            <person name="Haas B."/>
            <person name="Abouelleil A."/>
            <person name="Allen A.W."/>
            <person name="Alvarado L."/>
            <person name="Arachchi H.M."/>
            <person name="Berlin A.M."/>
            <person name="Chapman S.B."/>
            <person name="Gainer-Dewar J."/>
            <person name="Goldberg J."/>
            <person name="Griggs A."/>
            <person name="Gujja S."/>
            <person name="Hansen M."/>
            <person name="Howarth C."/>
            <person name="Imamovic A."/>
            <person name="Ireland A."/>
            <person name="Larimer J."/>
            <person name="McCowan C."/>
            <person name="Murphy C."/>
            <person name="Pearson M."/>
            <person name="Poon T.W."/>
            <person name="Priest M."/>
            <person name="Roberts A."/>
            <person name="Saif S."/>
            <person name="Shea T."/>
            <person name="Sisk P."/>
            <person name="Sykes S."/>
            <person name="Wortman J."/>
            <person name="Nusbaum C."/>
            <person name="Birren B."/>
        </authorList>
    </citation>
    <scope>NUCLEOTIDE SEQUENCE [LARGE SCALE GENOMIC DNA]</scope>
    <source>
        <strain evidence="11">FAR1</strain>
    </source>
</reference>
<dbReference type="Pfam" id="PF00096">
    <property type="entry name" value="zf-C2H2"/>
    <property type="match status" value="2"/>
</dbReference>
<evidence type="ECO:0000256" key="5">
    <source>
        <dbReference type="PROSITE-ProRule" id="PRU00042"/>
    </source>
</evidence>